<dbReference type="PANTHER" id="PTHR13504">
    <property type="entry name" value="FIDO DOMAIN-CONTAINING PROTEIN DDB_G0283145"/>
    <property type="match status" value="1"/>
</dbReference>
<organism evidence="5 6">
    <name type="scientific">Bacteroides uniformis</name>
    <dbReference type="NCBI Taxonomy" id="820"/>
    <lineage>
        <taxon>Bacteria</taxon>
        <taxon>Pseudomonadati</taxon>
        <taxon>Bacteroidota</taxon>
        <taxon>Bacteroidia</taxon>
        <taxon>Bacteroidales</taxon>
        <taxon>Bacteroidaceae</taxon>
        <taxon>Bacteroides</taxon>
    </lineage>
</organism>
<gene>
    <name evidence="5" type="ORF">Bun01g_39010</name>
</gene>
<feature type="active site" evidence="1">
    <location>
        <position position="181"/>
    </location>
</feature>
<evidence type="ECO:0000313" key="6">
    <source>
        <dbReference type="Proteomes" id="UP000320533"/>
    </source>
</evidence>
<feature type="site" description="Important for autoinhibition of adenylyltransferase activity" evidence="3">
    <location>
        <position position="47"/>
    </location>
</feature>
<evidence type="ECO:0000313" key="5">
    <source>
        <dbReference type="EMBL" id="BBK89531.1"/>
    </source>
</evidence>
<dbReference type="GO" id="GO:0005524">
    <property type="term" value="F:ATP binding"/>
    <property type="evidence" value="ECO:0007669"/>
    <property type="project" value="UniProtKB-KW"/>
</dbReference>
<reference evidence="5 6" key="1">
    <citation type="submission" date="2019-06" db="EMBL/GenBank/DDBJ databases">
        <title>Complete genome sequence of Bacteroides uniformis NBRC 113350.</title>
        <authorList>
            <person name="Miura T."/>
            <person name="Furukawa M."/>
            <person name="Shimamura M."/>
            <person name="Ohyama Y."/>
            <person name="Yamazoe A."/>
            <person name="Kawasaki H."/>
        </authorList>
    </citation>
    <scope>NUCLEOTIDE SEQUENCE [LARGE SCALE GENOMIC DNA]</scope>
    <source>
        <strain evidence="5 6">NBRC 113350</strain>
        <plasmid evidence="6">pbun1 dna</plasmid>
    </source>
</reference>
<dbReference type="SUPFAM" id="SSF140931">
    <property type="entry name" value="Fic-like"/>
    <property type="match status" value="1"/>
</dbReference>
<evidence type="ECO:0000256" key="3">
    <source>
        <dbReference type="PIRSR" id="PIRSR640198-3"/>
    </source>
</evidence>
<dbReference type="PANTHER" id="PTHR13504:SF38">
    <property type="entry name" value="FIDO DOMAIN-CONTAINING PROTEIN"/>
    <property type="match status" value="1"/>
</dbReference>
<feature type="domain" description="Fido" evidence="4">
    <location>
        <begin position="97"/>
        <end position="239"/>
    </location>
</feature>
<keyword evidence="2" id="KW-0547">Nucleotide-binding</keyword>
<keyword evidence="5" id="KW-0614">Plasmid</keyword>
<evidence type="ECO:0000256" key="1">
    <source>
        <dbReference type="PIRSR" id="PIRSR640198-1"/>
    </source>
</evidence>
<dbReference type="PROSITE" id="PS51459">
    <property type="entry name" value="FIDO"/>
    <property type="match status" value="1"/>
</dbReference>
<evidence type="ECO:0000256" key="2">
    <source>
        <dbReference type="PIRSR" id="PIRSR640198-2"/>
    </source>
</evidence>
<dbReference type="Pfam" id="PF02661">
    <property type="entry name" value="Fic"/>
    <property type="match status" value="1"/>
</dbReference>
<keyword evidence="2" id="KW-0067">ATP-binding</keyword>
<dbReference type="InterPro" id="IPR036597">
    <property type="entry name" value="Fido-like_dom_sf"/>
</dbReference>
<evidence type="ECO:0000259" key="4">
    <source>
        <dbReference type="PROSITE" id="PS51459"/>
    </source>
</evidence>
<sequence length="264" mass="30664">MVMFEREIERYNTLLREYKTTVIDKFNVEDLKEYNEILFSAHSCAIEGNTFSVDDTRALKEKGLGMIPQGKTLFEAFEILDHFNAYDFLMGQTELPLTEQLVKETHRILTQHTLTYRYKDAVPGEYTNTDMGAGDTIFGDHEELIARVPKLMEATQKAIEQLPVHPIEIAAQFHKHFIFLHPFRDGNGRLGRLLSNFILVKLGYPMLLIESTDREKYIGALKACRDERNTAPMVEFFFSIAIGRMEKELARKKSMNEDYNFDFK</sequence>
<feature type="binding site" evidence="2">
    <location>
        <begin position="185"/>
        <end position="192"/>
    </location>
    <ligand>
        <name>ATP</name>
        <dbReference type="ChEBI" id="CHEBI:30616"/>
    </ligand>
</feature>
<proteinExistence type="predicted"/>
<geneLocation type="plasmid" evidence="6">
    <name>pbun1 dna</name>
</geneLocation>
<dbReference type="AlphaFoldDB" id="A0A4Y1VPP6"/>
<protein>
    <recommendedName>
        <fullName evidence="4">Fido domain-containing protein</fullName>
    </recommendedName>
</protein>
<accession>A0A4Y1VPP6</accession>
<dbReference type="Proteomes" id="UP000320533">
    <property type="component" value="Plasmid pBUN1"/>
</dbReference>
<dbReference type="EMBL" id="AP019725">
    <property type="protein sequence ID" value="BBK89531.1"/>
    <property type="molecule type" value="Genomic_DNA"/>
</dbReference>
<dbReference type="InterPro" id="IPR003812">
    <property type="entry name" value="Fido"/>
</dbReference>
<dbReference type="KEGG" id="bun:Bun01g_39010"/>
<dbReference type="Gene3D" id="1.10.3290.10">
    <property type="entry name" value="Fido-like domain"/>
    <property type="match status" value="1"/>
</dbReference>
<dbReference type="InterPro" id="IPR040198">
    <property type="entry name" value="Fido_containing"/>
</dbReference>
<name>A0A4Y1VPP6_BACUN</name>